<proteinExistence type="predicted"/>
<dbReference type="Proteomes" id="UP000199608">
    <property type="component" value="Unassembled WGS sequence"/>
</dbReference>
<evidence type="ECO:0000313" key="1">
    <source>
        <dbReference type="EMBL" id="SDU20447.1"/>
    </source>
</evidence>
<keyword evidence="2" id="KW-1185">Reference proteome</keyword>
<organism evidence="1 2">
    <name type="scientific">Desulfobacula phenolica</name>
    <dbReference type="NCBI Taxonomy" id="90732"/>
    <lineage>
        <taxon>Bacteria</taxon>
        <taxon>Pseudomonadati</taxon>
        <taxon>Thermodesulfobacteriota</taxon>
        <taxon>Desulfobacteria</taxon>
        <taxon>Desulfobacterales</taxon>
        <taxon>Desulfobacteraceae</taxon>
        <taxon>Desulfobacula</taxon>
    </lineage>
</organism>
<sequence length="41" mass="4573">MKVLGNPNSDFHYLLRAKPGETPSLPVANIKKEIPFPSHKT</sequence>
<accession>A0A1H2GLB3</accession>
<gene>
    <name evidence="1" type="ORF">SAMN04487931_105269</name>
</gene>
<name>A0A1H2GLB3_9BACT</name>
<dbReference type="AlphaFoldDB" id="A0A1H2GLB3"/>
<reference evidence="2" key="1">
    <citation type="submission" date="2016-10" db="EMBL/GenBank/DDBJ databases">
        <authorList>
            <person name="Varghese N."/>
            <person name="Submissions S."/>
        </authorList>
    </citation>
    <scope>NUCLEOTIDE SEQUENCE [LARGE SCALE GENOMIC DNA]</scope>
    <source>
        <strain evidence="2">DSM 3384</strain>
    </source>
</reference>
<protein>
    <submittedName>
        <fullName evidence="1">Uncharacterized protein</fullName>
    </submittedName>
</protein>
<evidence type="ECO:0000313" key="2">
    <source>
        <dbReference type="Proteomes" id="UP000199608"/>
    </source>
</evidence>
<dbReference type="EMBL" id="FNLL01000005">
    <property type="protein sequence ID" value="SDU20447.1"/>
    <property type="molecule type" value="Genomic_DNA"/>
</dbReference>